<dbReference type="GO" id="GO:0003677">
    <property type="term" value="F:DNA binding"/>
    <property type="evidence" value="ECO:0007669"/>
    <property type="project" value="InterPro"/>
</dbReference>
<dbReference type="SUPFAM" id="SSF56672">
    <property type="entry name" value="DNA/RNA polymerases"/>
    <property type="match status" value="1"/>
</dbReference>
<dbReference type="OrthoDB" id="42452at2759"/>
<evidence type="ECO:0000256" key="1">
    <source>
        <dbReference type="SAM" id="MobiDB-lite"/>
    </source>
</evidence>
<feature type="region of interest" description="Disordered" evidence="1">
    <location>
        <begin position="767"/>
        <end position="791"/>
    </location>
</feature>
<dbReference type="InterPro" id="IPR013762">
    <property type="entry name" value="Integrase-like_cat_sf"/>
</dbReference>
<feature type="non-terminal residue" evidence="2">
    <location>
        <position position="1"/>
    </location>
</feature>
<reference evidence="2 3" key="1">
    <citation type="journal article" date="2012" name="Genome Biol.">
        <title>Genome and low-iron response of an oceanic diatom adapted to chronic iron limitation.</title>
        <authorList>
            <person name="Lommer M."/>
            <person name="Specht M."/>
            <person name="Roy A.S."/>
            <person name="Kraemer L."/>
            <person name="Andreson R."/>
            <person name="Gutowska M.A."/>
            <person name="Wolf J."/>
            <person name="Bergner S.V."/>
            <person name="Schilhabel M.B."/>
            <person name="Klostermeier U.C."/>
            <person name="Beiko R.G."/>
            <person name="Rosenstiel P."/>
            <person name="Hippler M."/>
            <person name="Laroche J."/>
        </authorList>
    </citation>
    <scope>NUCLEOTIDE SEQUENCE [LARGE SCALE GENOMIC DNA]</scope>
    <source>
        <strain evidence="2 3">CCMP1005</strain>
    </source>
</reference>
<dbReference type="AlphaFoldDB" id="K0SHM5"/>
<feature type="region of interest" description="Disordered" evidence="1">
    <location>
        <begin position="270"/>
        <end position="305"/>
    </location>
</feature>
<evidence type="ECO:0000313" key="2">
    <source>
        <dbReference type="EMBL" id="EJK64484.1"/>
    </source>
</evidence>
<dbReference type="EMBL" id="AGNL01017210">
    <property type="protein sequence ID" value="EJK64484.1"/>
    <property type="molecule type" value="Genomic_DNA"/>
</dbReference>
<dbReference type="Gene3D" id="1.10.443.10">
    <property type="entry name" value="Intergrase catalytic core"/>
    <property type="match status" value="1"/>
</dbReference>
<feature type="region of interest" description="Disordered" evidence="1">
    <location>
        <begin position="853"/>
        <end position="874"/>
    </location>
</feature>
<gene>
    <name evidence="2" type="ORF">THAOC_14776</name>
</gene>
<proteinExistence type="predicted"/>
<dbReference type="GO" id="GO:0015074">
    <property type="term" value="P:DNA integration"/>
    <property type="evidence" value="ECO:0007669"/>
    <property type="project" value="InterPro"/>
</dbReference>
<comment type="caution">
    <text evidence="2">The sequence shown here is derived from an EMBL/GenBank/DDBJ whole genome shotgun (WGS) entry which is preliminary data.</text>
</comment>
<organism evidence="2 3">
    <name type="scientific">Thalassiosira oceanica</name>
    <name type="common">Marine diatom</name>
    <dbReference type="NCBI Taxonomy" id="159749"/>
    <lineage>
        <taxon>Eukaryota</taxon>
        <taxon>Sar</taxon>
        <taxon>Stramenopiles</taxon>
        <taxon>Ochrophyta</taxon>
        <taxon>Bacillariophyta</taxon>
        <taxon>Coscinodiscophyceae</taxon>
        <taxon>Thalassiosirophycidae</taxon>
        <taxon>Thalassiosirales</taxon>
        <taxon>Thalassiosiraceae</taxon>
        <taxon>Thalassiosira</taxon>
    </lineage>
</organism>
<name>K0SHM5_THAOC</name>
<dbReference type="GO" id="GO:0006310">
    <property type="term" value="P:DNA recombination"/>
    <property type="evidence" value="ECO:0007669"/>
    <property type="project" value="InterPro"/>
</dbReference>
<feature type="compositionally biased region" description="Basic residues" evidence="1">
    <location>
        <begin position="294"/>
        <end position="305"/>
    </location>
</feature>
<accession>K0SHM5</accession>
<protein>
    <recommendedName>
        <fullName evidence="4">Reverse transcriptase domain-containing protein</fullName>
    </recommendedName>
</protein>
<evidence type="ECO:0000313" key="3">
    <source>
        <dbReference type="Proteomes" id="UP000266841"/>
    </source>
</evidence>
<keyword evidence="3" id="KW-1185">Reference proteome</keyword>
<feature type="region of interest" description="Disordered" evidence="1">
    <location>
        <begin position="729"/>
        <end position="755"/>
    </location>
</feature>
<evidence type="ECO:0008006" key="4">
    <source>
        <dbReference type="Google" id="ProtNLM"/>
    </source>
</evidence>
<dbReference type="OMA" id="FRWLAND"/>
<dbReference type="Proteomes" id="UP000266841">
    <property type="component" value="Unassembled WGS sequence"/>
</dbReference>
<dbReference type="InterPro" id="IPR043502">
    <property type="entry name" value="DNA/RNA_pol_sf"/>
</dbReference>
<sequence>PRRLEHAAKASPARTVVDRHPDLLGELAAANAEYLEQHGFEALVIERRGRSNLNPDVGNLNHPAAGYLDYLRKYGAPVLTATPPKTPEELQAAVDRGPHPSAKAHAEFLAQEAFEMCQRRHTMVLPFSAVKNLPGVEISPPGVIDQRDRRPRTISDLTYSGVNQSTVDLTANESMQFGRALRRILLNIYRADPRWGPVYMLKADISDGFYNIWVNANGSRRLGLILPSKPGEEPLVLFFLALPMGWVSSPPVFCTATEVATDVANKEIASNWRPPPHRQEQAADTEVDIDPTRKRSVRGKPPRIRHRNKGPLGYVDCYVDDFMALVQGSKRRRRRVRRVLFHCIDRVFRAPDDKDDEWAKDKISLKKLLKGDGALTTLKIILGWLVDTVAGTIELPPHRVERLFTMLDSFPVGRKTCPKRDLHKLIGELRSMLIAIPGGVGCISWLQETLKTAGERVYLNKHFHDAVADFRWLANDISNRPTRIAEVVPEVPAVVGMSDAAGPGMGGVWLPDGAQVYLASLKPSLVPALDTATGESVTAAVDARDACAGGTGLPPAVEGALLSEPILWRHPFPDDIQAELVSDSNPGGSINNSELELAGVLAHNDILANYVDVQETTTATGTDNTSGLGWSTKGAISATTPASYLLRLNSMHQRKHRYQQRNFYMPGVTNKMADDCSRLWNLSDDELVAYFNSTYPQNKCWRMCRLDADTASAIHSALRCERQPLPETLDALKAAPTPTTDGSTGAPRTEHRQRRCADYKLPQDLVLRRPSAEESQTDPRPSLARSPAHRERERLIGDVRLGAPDVDRFLLPRAGRPGEYCAARSGNKYFRLSDVQLLNHGHNLDLWLTPEETSDQKNHHRGEKVGQKASGHPTASPTVAIADQVCHLRAHGATPATPLCAFKEGTTWFVVTSTMITALLREAVAACPECGITPADVSARSLRASGAMAMLCDGLDTDHIKLFGRWRSDELLTYLHGWKRASTKDTRQFTRMLILFDGLRKHLGYG</sequence>